<name>A0ABX1L4Y2_9LACO</name>
<keyword evidence="1" id="KW-0812">Transmembrane</keyword>
<feature type="domain" description="Phage head morphogenesis" evidence="2">
    <location>
        <begin position="76"/>
        <end position="120"/>
    </location>
</feature>
<sequence length="169" mass="19153">MKNKSDLSTSVVVFLILDVIFGVAFFVLNQSITWSTMIAFVLALIFWYFPQIGRLVGLNHPKPAKAAPVATPYADYYQINCQLDRQTCPDCGARDGRIYRTDEARPGRNYPPFHDGCRCIASPCTGDLPETNDRQYRDPQTGVLKTGPYLTYTDWHKAMVKKYGKSVFK</sequence>
<evidence type="ECO:0000259" key="2">
    <source>
        <dbReference type="Pfam" id="PF04233"/>
    </source>
</evidence>
<organism evidence="3 4">
    <name type="scientific">Levilactobacillus tujiorum</name>
    <dbReference type="NCBI Taxonomy" id="2912243"/>
    <lineage>
        <taxon>Bacteria</taxon>
        <taxon>Bacillati</taxon>
        <taxon>Bacillota</taxon>
        <taxon>Bacilli</taxon>
        <taxon>Lactobacillales</taxon>
        <taxon>Lactobacillaceae</taxon>
        <taxon>Levilactobacillus</taxon>
    </lineage>
</organism>
<dbReference type="InterPro" id="IPR006528">
    <property type="entry name" value="Phage_head_morphogenesis_dom"/>
</dbReference>
<keyword evidence="1" id="KW-0472">Membrane</keyword>
<accession>A0ABX1L4Y2</accession>
<keyword evidence="4" id="KW-1185">Reference proteome</keyword>
<evidence type="ECO:0000313" key="4">
    <source>
        <dbReference type="Proteomes" id="UP000707477"/>
    </source>
</evidence>
<dbReference type="RefSeq" id="WP_168849260.1">
    <property type="nucleotide sequence ID" value="NZ_JAAVSD010000003.1"/>
</dbReference>
<reference evidence="3 4" key="1">
    <citation type="submission" date="2020-03" db="EMBL/GenBank/DDBJ databases">
        <authorList>
            <person name="Zhang Z."/>
            <person name="Guo Z."/>
            <person name="Hou Q."/>
            <person name="Shen X."/>
        </authorList>
    </citation>
    <scope>NUCLEOTIDE SEQUENCE [LARGE SCALE GENOMIC DNA]</scope>
    <source>
        <strain evidence="3 4">HBUAS51329</strain>
    </source>
</reference>
<keyword evidence="1" id="KW-1133">Transmembrane helix</keyword>
<evidence type="ECO:0000256" key="1">
    <source>
        <dbReference type="SAM" id="Phobius"/>
    </source>
</evidence>
<protein>
    <submittedName>
        <fullName evidence="3">Minor capsid protein</fullName>
    </submittedName>
</protein>
<dbReference type="EMBL" id="JAAVSD010000003">
    <property type="protein sequence ID" value="NLR28942.1"/>
    <property type="molecule type" value="Genomic_DNA"/>
</dbReference>
<dbReference type="NCBIfam" id="TIGR01641">
    <property type="entry name" value="phageSPP1_gp7"/>
    <property type="match status" value="1"/>
</dbReference>
<gene>
    <name evidence="3" type="ORF">HEQ44_01950</name>
</gene>
<feature type="transmembrane region" description="Helical" evidence="1">
    <location>
        <begin position="32"/>
        <end position="49"/>
    </location>
</feature>
<feature type="transmembrane region" description="Helical" evidence="1">
    <location>
        <begin position="7"/>
        <end position="26"/>
    </location>
</feature>
<proteinExistence type="predicted"/>
<comment type="caution">
    <text evidence="3">The sequence shown here is derived from an EMBL/GenBank/DDBJ whole genome shotgun (WGS) entry which is preliminary data.</text>
</comment>
<dbReference type="Proteomes" id="UP000707477">
    <property type="component" value="Unassembled WGS sequence"/>
</dbReference>
<evidence type="ECO:0000313" key="3">
    <source>
        <dbReference type="EMBL" id="NLR28942.1"/>
    </source>
</evidence>
<dbReference type="Pfam" id="PF04233">
    <property type="entry name" value="Phage_Mu_F"/>
    <property type="match status" value="1"/>
</dbReference>